<sequence>MASFIQKRKRQKKLALFLVGSVFIGVVVLYFGFFRKIEPEISVDFAVRASRVLKEVKLNIDILADRRFLELNPYSRISTDIQTGRPEPFSRY</sequence>
<protein>
    <submittedName>
        <fullName evidence="2">Uncharacterized protein</fullName>
    </submittedName>
</protein>
<dbReference type="STRING" id="1802158.A2827_03405"/>
<dbReference type="Proteomes" id="UP000177932">
    <property type="component" value="Unassembled WGS sequence"/>
</dbReference>
<evidence type="ECO:0000256" key="1">
    <source>
        <dbReference type="SAM" id="Phobius"/>
    </source>
</evidence>
<organism evidence="2 3">
    <name type="scientific">Candidatus Spechtbacteria bacterium RIFCSPHIGHO2_01_FULL_43_30</name>
    <dbReference type="NCBI Taxonomy" id="1802158"/>
    <lineage>
        <taxon>Bacteria</taxon>
        <taxon>Candidatus Spechtiibacteriota</taxon>
    </lineage>
</organism>
<comment type="caution">
    <text evidence="2">The sequence shown here is derived from an EMBL/GenBank/DDBJ whole genome shotgun (WGS) entry which is preliminary data.</text>
</comment>
<reference evidence="2 3" key="1">
    <citation type="journal article" date="2016" name="Nat. Commun.">
        <title>Thousands of microbial genomes shed light on interconnected biogeochemical processes in an aquifer system.</title>
        <authorList>
            <person name="Anantharaman K."/>
            <person name="Brown C.T."/>
            <person name="Hug L.A."/>
            <person name="Sharon I."/>
            <person name="Castelle C.J."/>
            <person name="Probst A.J."/>
            <person name="Thomas B.C."/>
            <person name="Singh A."/>
            <person name="Wilkins M.J."/>
            <person name="Karaoz U."/>
            <person name="Brodie E.L."/>
            <person name="Williams K.H."/>
            <person name="Hubbard S.S."/>
            <person name="Banfield J.F."/>
        </authorList>
    </citation>
    <scope>NUCLEOTIDE SEQUENCE [LARGE SCALE GENOMIC DNA]</scope>
</reference>
<evidence type="ECO:0000313" key="2">
    <source>
        <dbReference type="EMBL" id="OGZ58672.1"/>
    </source>
</evidence>
<proteinExistence type="predicted"/>
<evidence type="ECO:0000313" key="3">
    <source>
        <dbReference type="Proteomes" id="UP000177932"/>
    </source>
</evidence>
<feature type="transmembrane region" description="Helical" evidence="1">
    <location>
        <begin position="14"/>
        <end position="33"/>
    </location>
</feature>
<dbReference type="EMBL" id="MHOD01000002">
    <property type="protein sequence ID" value="OGZ58672.1"/>
    <property type="molecule type" value="Genomic_DNA"/>
</dbReference>
<gene>
    <name evidence="2" type="ORF">A2827_03405</name>
</gene>
<accession>A0A1G2H884</accession>
<keyword evidence="1" id="KW-0472">Membrane</keyword>
<keyword evidence="1" id="KW-1133">Transmembrane helix</keyword>
<keyword evidence="1" id="KW-0812">Transmembrane</keyword>
<dbReference type="AlphaFoldDB" id="A0A1G2H884"/>
<name>A0A1G2H884_9BACT</name>